<dbReference type="InterPro" id="IPR036188">
    <property type="entry name" value="FAD/NAD-bd_sf"/>
</dbReference>
<proteinExistence type="predicted"/>
<dbReference type="Pfam" id="PF01593">
    <property type="entry name" value="Amino_oxidase"/>
    <property type="match status" value="1"/>
</dbReference>
<protein>
    <recommendedName>
        <fullName evidence="1">Amine oxidase domain-containing protein</fullName>
    </recommendedName>
</protein>
<evidence type="ECO:0000259" key="1">
    <source>
        <dbReference type="Pfam" id="PF01593"/>
    </source>
</evidence>
<organism evidence="2 3">
    <name type="scientific">Geofilum rubicundum JCM 15548</name>
    <dbReference type="NCBI Taxonomy" id="1236989"/>
    <lineage>
        <taxon>Bacteria</taxon>
        <taxon>Pseudomonadati</taxon>
        <taxon>Bacteroidota</taxon>
        <taxon>Bacteroidia</taxon>
        <taxon>Marinilabiliales</taxon>
        <taxon>Marinilabiliaceae</taxon>
        <taxon>Geofilum</taxon>
    </lineage>
</organism>
<dbReference type="EMBL" id="BAZW01000024">
    <property type="protein sequence ID" value="GAO30505.1"/>
    <property type="molecule type" value="Genomic_DNA"/>
</dbReference>
<name>A0A0E9M064_9BACT</name>
<evidence type="ECO:0000313" key="3">
    <source>
        <dbReference type="Proteomes" id="UP000032900"/>
    </source>
</evidence>
<accession>A0A0E9M064</accession>
<dbReference type="AlphaFoldDB" id="A0A0E9M064"/>
<feature type="domain" description="Amine oxidase" evidence="1">
    <location>
        <begin position="11"/>
        <end position="299"/>
    </location>
</feature>
<dbReference type="Gene3D" id="3.50.50.60">
    <property type="entry name" value="FAD/NAD(P)-binding domain"/>
    <property type="match status" value="1"/>
</dbReference>
<dbReference type="GO" id="GO:0008767">
    <property type="term" value="F:UDP-galactopyranose mutase activity"/>
    <property type="evidence" value="ECO:0007669"/>
    <property type="project" value="TreeGrafter"/>
</dbReference>
<dbReference type="RefSeq" id="WP_062125545.1">
    <property type="nucleotide sequence ID" value="NZ_BAZW01000024.1"/>
</dbReference>
<gene>
    <name evidence="2" type="ORF">JCM15548_12781</name>
</gene>
<dbReference type="PRINTS" id="PR00419">
    <property type="entry name" value="ADXRDTASE"/>
</dbReference>
<dbReference type="STRING" id="1236989.JCM15548_12781"/>
<reference evidence="2 3" key="1">
    <citation type="journal article" date="2015" name="Microbes Environ.">
        <title>Distribution and evolution of nitrogen fixation genes in the phylum bacteroidetes.</title>
        <authorList>
            <person name="Inoue J."/>
            <person name="Oshima K."/>
            <person name="Suda W."/>
            <person name="Sakamoto M."/>
            <person name="Iino T."/>
            <person name="Noda S."/>
            <person name="Hongoh Y."/>
            <person name="Hattori M."/>
            <person name="Ohkuma M."/>
        </authorList>
    </citation>
    <scope>NUCLEOTIDE SEQUENCE [LARGE SCALE GENOMIC DNA]</scope>
    <source>
        <strain evidence="2">JCM 15548</strain>
    </source>
</reference>
<dbReference type="GO" id="GO:0005829">
    <property type="term" value="C:cytosol"/>
    <property type="evidence" value="ECO:0007669"/>
    <property type="project" value="TreeGrafter"/>
</dbReference>
<keyword evidence="3" id="KW-1185">Reference proteome</keyword>
<dbReference type="OrthoDB" id="9805195at2"/>
<dbReference type="Proteomes" id="UP000032900">
    <property type="component" value="Unassembled WGS sequence"/>
</dbReference>
<dbReference type="PANTHER" id="PTHR21197:SF0">
    <property type="entry name" value="UDP-GALACTOPYRANOSE MUTASE"/>
    <property type="match status" value="1"/>
</dbReference>
<comment type="caution">
    <text evidence="2">The sequence shown here is derived from an EMBL/GenBank/DDBJ whole genome shotgun (WGS) entry which is preliminary data.</text>
</comment>
<dbReference type="PANTHER" id="PTHR21197">
    <property type="entry name" value="UDP-GALACTOPYRANOSE MUTASE"/>
    <property type="match status" value="1"/>
</dbReference>
<dbReference type="GO" id="GO:0016491">
    <property type="term" value="F:oxidoreductase activity"/>
    <property type="evidence" value="ECO:0007669"/>
    <property type="project" value="InterPro"/>
</dbReference>
<sequence length="472" mass="53763">MKIAIIGAGPAGMTAAYLLSKNNHHVDVYEASPQIGGLACTIPLWGQKVDLGPHRFFSSDARVNKLWLEIVKDNYEMVDRLTRIYYKGKFYNYPLKPFNALQNLGIVEASLCMLSYFYQKATPENRDGSFESWVQNRFGRRLYEIFFKTYTEKLWGISCKELDSDFAAQRIKKLSLFEAVKNAFLESKSNKHRTLVDQFAYPTGGSGSVYEEMADRVKENGNNVYLKTPVYRVLTQNHKAAGIELMDGTVKEYDHVVSTMPFTMMIERLPEAPQELKALAAQLKYRNTILVYLLVNKTELFPDNWLYIHAPDMHMGRVTNFRNWVPGLYGHEQKSILALEYWSNDDEPLWGYDDDRLISLAKKEIVATTLVAPGDIEAGHVFRLPKSYPVYNRGYKDALDPIEKYTSSIDGLHVIGRNGSFKYNNQDHSILMGIMAAENIMHNAGHDLGGINSDYDTYQESCVITSTGLVKQ</sequence>
<dbReference type="SUPFAM" id="SSF51905">
    <property type="entry name" value="FAD/NAD(P)-binding domain"/>
    <property type="match status" value="1"/>
</dbReference>
<dbReference type="InterPro" id="IPR002937">
    <property type="entry name" value="Amino_oxidase"/>
</dbReference>
<dbReference type="NCBIfam" id="NF005548">
    <property type="entry name" value="PRK07208.1-4"/>
    <property type="match status" value="1"/>
</dbReference>
<dbReference type="GO" id="GO:0050660">
    <property type="term" value="F:flavin adenine dinucleotide binding"/>
    <property type="evidence" value="ECO:0007669"/>
    <property type="project" value="TreeGrafter"/>
</dbReference>
<evidence type="ECO:0000313" key="2">
    <source>
        <dbReference type="EMBL" id="GAO30505.1"/>
    </source>
</evidence>